<feature type="region of interest" description="Disordered" evidence="1">
    <location>
        <begin position="613"/>
        <end position="650"/>
    </location>
</feature>
<organism evidence="2 3">
    <name type="scientific">Beauveria asiatica</name>
    <dbReference type="NCBI Taxonomy" id="1069075"/>
    <lineage>
        <taxon>Eukaryota</taxon>
        <taxon>Fungi</taxon>
        <taxon>Dikarya</taxon>
        <taxon>Ascomycota</taxon>
        <taxon>Pezizomycotina</taxon>
        <taxon>Sordariomycetes</taxon>
        <taxon>Hypocreomycetidae</taxon>
        <taxon>Hypocreales</taxon>
        <taxon>Cordycipitaceae</taxon>
        <taxon>Beauveria</taxon>
    </lineage>
</organism>
<dbReference type="AlphaFoldDB" id="A0AAW0S3X0"/>
<evidence type="ECO:0000313" key="2">
    <source>
        <dbReference type="EMBL" id="KAK8148935.1"/>
    </source>
</evidence>
<comment type="caution">
    <text evidence="2">The sequence shown here is derived from an EMBL/GenBank/DDBJ whole genome shotgun (WGS) entry which is preliminary data.</text>
</comment>
<accession>A0AAW0S3X0</accession>
<feature type="region of interest" description="Disordered" evidence="1">
    <location>
        <begin position="1"/>
        <end position="32"/>
    </location>
</feature>
<gene>
    <name evidence="2" type="ORF">G3M48_008740</name>
</gene>
<dbReference type="Proteomes" id="UP001397290">
    <property type="component" value="Unassembled WGS sequence"/>
</dbReference>
<proteinExistence type="predicted"/>
<feature type="compositionally biased region" description="Low complexity" evidence="1">
    <location>
        <begin position="619"/>
        <end position="635"/>
    </location>
</feature>
<feature type="compositionally biased region" description="Basic and acidic residues" evidence="1">
    <location>
        <begin position="534"/>
        <end position="553"/>
    </location>
</feature>
<dbReference type="PANTHER" id="PTHR47842">
    <property type="entry name" value="EXPRESSED PROTEIN"/>
    <property type="match status" value="1"/>
</dbReference>
<dbReference type="Gene3D" id="3.40.50.1820">
    <property type="entry name" value="alpha/beta hydrolase"/>
    <property type="match status" value="1"/>
</dbReference>
<feature type="compositionally biased region" description="Basic and acidic residues" evidence="1">
    <location>
        <begin position="638"/>
        <end position="650"/>
    </location>
</feature>
<name>A0AAW0S3X0_9HYPO</name>
<evidence type="ECO:0000256" key="1">
    <source>
        <dbReference type="SAM" id="MobiDB-lite"/>
    </source>
</evidence>
<evidence type="ECO:0008006" key="4">
    <source>
        <dbReference type="Google" id="ProtNLM"/>
    </source>
</evidence>
<evidence type="ECO:0000313" key="3">
    <source>
        <dbReference type="Proteomes" id="UP001397290"/>
    </source>
</evidence>
<dbReference type="PANTHER" id="PTHR47842:SF3">
    <property type="entry name" value="DUF676 DOMAIN-CONTAINING PROTEIN"/>
    <property type="match status" value="1"/>
</dbReference>
<feature type="region of interest" description="Disordered" evidence="1">
    <location>
        <begin position="42"/>
        <end position="61"/>
    </location>
</feature>
<protein>
    <recommendedName>
        <fullName evidence="4">DUF676 domain-containing protein</fullName>
    </recommendedName>
</protein>
<feature type="compositionally biased region" description="Polar residues" evidence="1">
    <location>
        <begin position="12"/>
        <end position="23"/>
    </location>
</feature>
<dbReference type="InterPro" id="IPR029058">
    <property type="entry name" value="AB_hydrolase_fold"/>
</dbReference>
<keyword evidence="3" id="KW-1185">Reference proteome</keyword>
<dbReference type="SUPFAM" id="SSF53474">
    <property type="entry name" value="alpha/beta-Hydrolases"/>
    <property type="match status" value="1"/>
</dbReference>
<reference evidence="2 3" key="1">
    <citation type="submission" date="2020-02" db="EMBL/GenBank/DDBJ databases">
        <title>Comparative genomics of the hypocrealean fungal genus Beauvera.</title>
        <authorList>
            <person name="Showalter D.N."/>
            <person name="Bushley K.E."/>
            <person name="Rehner S.A."/>
        </authorList>
    </citation>
    <scope>NUCLEOTIDE SEQUENCE [LARGE SCALE GENOMIC DNA]</scope>
    <source>
        <strain evidence="2 3">ARSEF4384</strain>
    </source>
</reference>
<feature type="region of interest" description="Disordered" evidence="1">
    <location>
        <begin position="390"/>
        <end position="421"/>
    </location>
</feature>
<feature type="region of interest" description="Disordered" evidence="1">
    <location>
        <begin position="435"/>
        <end position="585"/>
    </location>
</feature>
<sequence length="723" mass="79437">MASPPPLPPRLQSAQSASLTSPSHHQDGDLLMPASVGLGYSTKLHASDPRTSSAQSLRAPAEESDTRRSLLIIYIHGFYGNDQSFRSFPAHVHATLTELLSETHIVHSKIYPRYKTYRAIHVARDNFSVWLEPHESPTTDVILVGHSMGGLLASEVALMVEFVLLTTLWVRANLCYQPNHDPYLHQPFKHRILGTLSLDSPFLGLHPGIVVSGLSSLFQPAPKSDKGIGESASQPSLAENLSASDLPLPVSDTASNASTMSSLSAQTNEFYDPPFFNDVPYREKPLLSRLRHFASKHKAQGIFNAIGNHIISHLEFGGCMADYPELVARYKRIRALEDVDELKAISQGHPAAAHRRVRFVNYYTLSPGRPKPSPQMDAVAVVEPSLSTLALNEPGAGSKELARSETDAASHPSSGAEEIPRLDLELADGGCDEEDLYEAKDPEPQAGEKSTAVKSSPESELEEDPVSDTESHKSLLHLDPVPMLDKTEETAEIAVPSSEAAIPASPEPRPDLPELDLTPVTPVPGEPTYPDLTKYTDKDARKQAEKEAKREQKAYQQAVKNRNRALREREKLVEKRRKKSEKEAQKLEKQLLREMQRRGDEAKAEAETAACLTMEESVTAAATTTATTTTTTTTTDQDAQHRQPPKEQQPRKLRKFCALPGKINGRPDPTWVDVYMADVDEVGAHCGLFAPGAHYDTLVGDVGNRVMAWVHEDMSTRAAMAMQ</sequence>
<dbReference type="EMBL" id="JAAHCF010000067">
    <property type="protein sequence ID" value="KAK8148935.1"/>
    <property type="molecule type" value="Genomic_DNA"/>
</dbReference>